<accession>A0ACC2JUA9</accession>
<reference evidence="1" key="1">
    <citation type="submission" date="2022-12" db="EMBL/GenBank/DDBJ databases">
        <title>Genome Sequence of Lasiodiplodia mahajangana.</title>
        <authorList>
            <person name="Buettner E."/>
        </authorList>
    </citation>
    <scope>NUCLEOTIDE SEQUENCE</scope>
    <source>
        <strain evidence="1">VT137</strain>
    </source>
</reference>
<proteinExistence type="predicted"/>
<dbReference type="Proteomes" id="UP001153332">
    <property type="component" value="Unassembled WGS sequence"/>
</dbReference>
<name>A0ACC2JUA9_9PEZI</name>
<dbReference type="EMBL" id="JAPUUL010000399">
    <property type="protein sequence ID" value="KAJ8130907.1"/>
    <property type="molecule type" value="Genomic_DNA"/>
</dbReference>
<sequence length="486" mass="56074">MTLFAAGSTSPFSFFHDVLRTALKLAWGPSADPNKLAPLMAQYVSAQEWPDWCRVSTHGSHLVKVAFLDSLPRFIHHFSVLDQVDNIRLRRLSHYKCNTDWNHEFVRADLVDEGSNTPLVMVWQRDLLLTGDGAQKQRRLSIRCGLPCDSIDIVSYITEANFAGFVKWQSAYLVRTADFPTPGPNILQLASVLETHSLSFPTHHVYSTMDYWYAESTFEVLVELGKAKVRSASKSPQKRGFWSWLGFIAYSGVTRRSLAETGNVGPDPTHASEDDIYWQQLVKIEGDIVMKYDNAQKKAWGEELATLPAVEREAIEQNGWNVAQFLSMVQDMPTHQKLIGDSIARAKEVREALENIQYSRKEKEVVAKHKMEATKRAEMEEALTKQEEELEHILSGKMALLEQERAKRERELEQARQEREQERAKQERELERARQEREQERAKQERELEQVEREKAKQEQEWEQLQAEIKMLKAELAKHEEQLAKA</sequence>
<comment type="caution">
    <text evidence="1">The sequence shown here is derived from an EMBL/GenBank/DDBJ whole genome shotgun (WGS) entry which is preliminary data.</text>
</comment>
<evidence type="ECO:0000313" key="2">
    <source>
        <dbReference type="Proteomes" id="UP001153332"/>
    </source>
</evidence>
<protein>
    <submittedName>
        <fullName evidence="1">Uncharacterized protein</fullName>
    </submittedName>
</protein>
<gene>
    <name evidence="1" type="ORF">O1611_g2721</name>
</gene>
<organism evidence="1 2">
    <name type="scientific">Lasiodiplodia mahajangana</name>
    <dbReference type="NCBI Taxonomy" id="1108764"/>
    <lineage>
        <taxon>Eukaryota</taxon>
        <taxon>Fungi</taxon>
        <taxon>Dikarya</taxon>
        <taxon>Ascomycota</taxon>
        <taxon>Pezizomycotina</taxon>
        <taxon>Dothideomycetes</taxon>
        <taxon>Dothideomycetes incertae sedis</taxon>
        <taxon>Botryosphaeriales</taxon>
        <taxon>Botryosphaeriaceae</taxon>
        <taxon>Lasiodiplodia</taxon>
    </lineage>
</organism>
<evidence type="ECO:0000313" key="1">
    <source>
        <dbReference type="EMBL" id="KAJ8130907.1"/>
    </source>
</evidence>
<keyword evidence="2" id="KW-1185">Reference proteome</keyword>